<dbReference type="AlphaFoldDB" id="A0A066X932"/>
<dbReference type="GO" id="GO:0003729">
    <property type="term" value="F:mRNA binding"/>
    <property type="evidence" value="ECO:0007669"/>
    <property type="project" value="TreeGrafter"/>
</dbReference>
<dbReference type="Proteomes" id="UP000027238">
    <property type="component" value="Unassembled WGS sequence"/>
</dbReference>
<dbReference type="EMBL" id="JMSE01001345">
    <property type="protein sequence ID" value="KDN62226.1"/>
    <property type="molecule type" value="Genomic_DNA"/>
</dbReference>
<evidence type="ECO:0000256" key="2">
    <source>
        <dbReference type="ARBA" id="ARBA00008044"/>
    </source>
</evidence>
<gene>
    <name evidence="4" type="ORF">CSUB01_02455</name>
</gene>
<proteinExistence type="inferred from homology"/>
<dbReference type="GO" id="GO:0006406">
    <property type="term" value="P:mRNA export from nucleus"/>
    <property type="evidence" value="ECO:0007669"/>
    <property type="project" value="TreeGrafter"/>
</dbReference>
<keyword evidence="3" id="KW-0539">Nucleus</keyword>
<dbReference type="InterPro" id="IPR019163">
    <property type="entry name" value="THO_Thoc5"/>
</dbReference>
<protein>
    <recommendedName>
        <fullName evidence="6">THOC5 family protein</fullName>
    </recommendedName>
</protein>
<name>A0A066X932_COLSU</name>
<accession>A0A066X932</accession>
<dbReference type="eggNOG" id="KOG2216">
    <property type="taxonomic scope" value="Eukaryota"/>
</dbReference>
<dbReference type="OMA" id="HKYMKLP"/>
<dbReference type="OrthoDB" id="20582at2759"/>
<evidence type="ECO:0008006" key="6">
    <source>
        <dbReference type="Google" id="ProtNLM"/>
    </source>
</evidence>
<comment type="caution">
    <text evidence="4">The sequence shown here is derived from an EMBL/GenBank/DDBJ whole genome shotgun (WGS) entry which is preliminary data.</text>
</comment>
<evidence type="ECO:0000256" key="3">
    <source>
        <dbReference type="ARBA" id="ARBA00023242"/>
    </source>
</evidence>
<dbReference type="GO" id="GO:0000445">
    <property type="term" value="C:THO complex part of transcription export complex"/>
    <property type="evidence" value="ECO:0007669"/>
    <property type="project" value="TreeGrafter"/>
</dbReference>
<dbReference type="HOGENOM" id="CLU_082754_0_0_1"/>
<dbReference type="STRING" id="1173701.A0A066X932"/>
<evidence type="ECO:0000313" key="5">
    <source>
        <dbReference type="Proteomes" id="UP000027238"/>
    </source>
</evidence>
<comment type="subcellular location">
    <subcellularLocation>
        <location evidence="1">Nucleus</location>
    </subcellularLocation>
</comment>
<organism evidence="4 5">
    <name type="scientific">Colletotrichum sublineola</name>
    <name type="common">Sorghum anthracnose fungus</name>
    <dbReference type="NCBI Taxonomy" id="1173701"/>
    <lineage>
        <taxon>Eukaryota</taxon>
        <taxon>Fungi</taxon>
        <taxon>Dikarya</taxon>
        <taxon>Ascomycota</taxon>
        <taxon>Pezizomycotina</taxon>
        <taxon>Sordariomycetes</taxon>
        <taxon>Hypocreomycetidae</taxon>
        <taxon>Glomerellales</taxon>
        <taxon>Glomerellaceae</taxon>
        <taxon>Colletotrichum</taxon>
        <taxon>Colletotrichum graminicola species complex</taxon>
    </lineage>
</organism>
<comment type="similarity">
    <text evidence="2">Belongs to the THOC5 family.</text>
</comment>
<dbReference type="PANTHER" id="PTHR13375">
    <property type="entry name" value="FMS INTERACTING PROTEIN"/>
    <property type="match status" value="1"/>
</dbReference>
<sequence length="238" mass="26747">MAVNDLVSDKKLGAVLQTSGYAQDQALKLLHLLSDIARAEGPSGDVEQLQATLSKEQKLLLTNISHLRGLHRSANFDARDTKAQTAEARHEVDRLHLQLQNLYYEQRHLEGEIEACESYDHTYQKLPLISVDDFVALHPEHAGYDENAMMIARIGHERAEREALEQQRLELVGRKQKLIADNKKRKDDLANLDKDLEKFIDVCPPPSPSFSVGGVRVTIADPSIQAAKPIQELFEKVV</sequence>
<reference evidence="5" key="1">
    <citation type="journal article" date="2014" name="Genome Announc.">
        <title>Draft genome sequence of Colletotrichum sublineola, a destructive pathogen of cultivated sorghum.</title>
        <authorList>
            <person name="Baroncelli R."/>
            <person name="Sanz-Martin J.M."/>
            <person name="Rech G.E."/>
            <person name="Sukno S.A."/>
            <person name="Thon M.R."/>
        </authorList>
    </citation>
    <scope>NUCLEOTIDE SEQUENCE [LARGE SCALE GENOMIC DNA]</scope>
    <source>
        <strain evidence="5">TX430BB</strain>
    </source>
</reference>
<keyword evidence="5" id="KW-1185">Reference proteome</keyword>
<dbReference type="PANTHER" id="PTHR13375:SF3">
    <property type="entry name" value="THO COMPLEX SUBUNIT 5 HOMOLOG"/>
    <property type="match status" value="1"/>
</dbReference>
<evidence type="ECO:0000256" key="1">
    <source>
        <dbReference type="ARBA" id="ARBA00004123"/>
    </source>
</evidence>
<evidence type="ECO:0000313" key="4">
    <source>
        <dbReference type="EMBL" id="KDN62226.1"/>
    </source>
</evidence>
<dbReference type="Pfam" id="PF09766">
    <property type="entry name" value="FmiP_Thoc5"/>
    <property type="match status" value="1"/>
</dbReference>